<dbReference type="OrthoDB" id="1069091at2"/>
<evidence type="ECO:0000259" key="6">
    <source>
        <dbReference type="PROSITE" id="PS51352"/>
    </source>
</evidence>
<organism evidence="7 8">
    <name type="scientific">Brumimicrobium oceani</name>
    <dbReference type="NCBI Taxonomy" id="2100725"/>
    <lineage>
        <taxon>Bacteria</taxon>
        <taxon>Pseudomonadati</taxon>
        <taxon>Bacteroidota</taxon>
        <taxon>Flavobacteriia</taxon>
        <taxon>Flavobacteriales</taxon>
        <taxon>Crocinitomicaceae</taxon>
        <taxon>Brumimicrobium</taxon>
    </lineage>
</organism>
<dbReference type="Pfam" id="PF00578">
    <property type="entry name" value="AhpC-TSA"/>
    <property type="match status" value="1"/>
</dbReference>
<comment type="caution">
    <text evidence="7">The sequence shown here is derived from an EMBL/GenBank/DDBJ whole genome shotgun (WGS) entry which is preliminary data.</text>
</comment>
<dbReference type="GO" id="GO:0016209">
    <property type="term" value="F:antioxidant activity"/>
    <property type="evidence" value="ECO:0007669"/>
    <property type="project" value="InterPro"/>
</dbReference>
<evidence type="ECO:0000256" key="1">
    <source>
        <dbReference type="ARBA" id="ARBA00004196"/>
    </source>
</evidence>
<dbReference type="EMBL" id="QFRJ01000008">
    <property type="protein sequence ID" value="PWH85128.1"/>
    <property type="molecule type" value="Genomic_DNA"/>
</dbReference>
<evidence type="ECO:0000256" key="4">
    <source>
        <dbReference type="ARBA" id="ARBA00023284"/>
    </source>
</evidence>
<dbReference type="InterPro" id="IPR036249">
    <property type="entry name" value="Thioredoxin-like_sf"/>
</dbReference>
<name>A0A2U2XBG6_9FLAO</name>
<feature type="domain" description="Thioredoxin" evidence="6">
    <location>
        <begin position="230"/>
        <end position="367"/>
    </location>
</feature>
<reference evidence="7 8" key="1">
    <citation type="submission" date="2018-05" db="EMBL/GenBank/DDBJ databases">
        <title>Brumimicrobium oceani sp. nov., isolated from coastal sediment.</title>
        <authorList>
            <person name="Kou Y."/>
        </authorList>
    </citation>
    <scope>NUCLEOTIDE SEQUENCE [LARGE SCALE GENOMIC DNA]</scope>
    <source>
        <strain evidence="7 8">C305</strain>
    </source>
</reference>
<proteinExistence type="predicted"/>
<dbReference type="InterPro" id="IPR025380">
    <property type="entry name" value="DUF4369"/>
</dbReference>
<evidence type="ECO:0000313" key="7">
    <source>
        <dbReference type="EMBL" id="PWH85128.1"/>
    </source>
</evidence>
<dbReference type="PANTHER" id="PTHR42852">
    <property type="entry name" value="THIOL:DISULFIDE INTERCHANGE PROTEIN DSBE"/>
    <property type="match status" value="1"/>
</dbReference>
<keyword evidence="8" id="KW-1185">Reference proteome</keyword>
<dbReference type="Pfam" id="PF14289">
    <property type="entry name" value="DUF4369"/>
    <property type="match status" value="1"/>
</dbReference>
<keyword evidence="2" id="KW-0201">Cytochrome c-type biogenesis</keyword>
<evidence type="ECO:0000313" key="8">
    <source>
        <dbReference type="Proteomes" id="UP000245370"/>
    </source>
</evidence>
<dbReference type="InterPro" id="IPR000866">
    <property type="entry name" value="AhpC/TSA"/>
</dbReference>
<evidence type="ECO:0000256" key="5">
    <source>
        <dbReference type="SAM" id="Coils"/>
    </source>
</evidence>
<dbReference type="AlphaFoldDB" id="A0A2U2XBG6"/>
<dbReference type="Proteomes" id="UP000245370">
    <property type="component" value="Unassembled WGS sequence"/>
</dbReference>
<dbReference type="SUPFAM" id="SSF52833">
    <property type="entry name" value="Thioredoxin-like"/>
    <property type="match status" value="1"/>
</dbReference>
<dbReference type="PANTHER" id="PTHR42852:SF6">
    <property type="entry name" value="THIOL:DISULFIDE INTERCHANGE PROTEIN DSBE"/>
    <property type="match status" value="1"/>
</dbReference>
<keyword evidence="3" id="KW-1015">Disulfide bond</keyword>
<dbReference type="Gene3D" id="3.40.30.10">
    <property type="entry name" value="Glutaredoxin"/>
    <property type="match status" value="1"/>
</dbReference>
<evidence type="ECO:0000256" key="3">
    <source>
        <dbReference type="ARBA" id="ARBA00023157"/>
    </source>
</evidence>
<dbReference type="InterPro" id="IPR050553">
    <property type="entry name" value="Thioredoxin_ResA/DsbE_sf"/>
</dbReference>
<dbReference type="PROSITE" id="PS00194">
    <property type="entry name" value="THIOREDOXIN_1"/>
    <property type="match status" value="1"/>
</dbReference>
<dbReference type="PROSITE" id="PS51257">
    <property type="entry name" value="PROKAR_LIPOPROTEIN"/>
    <property type="match status" value="1"/>
</dbReference>
<dbReference type="GO" id="GO:0016491">
    <property type="term" value="F:oxidoreductase activity"/>
    <property type="evidence" value="ECO:0007669"/>
    <property type="project" value="InterPro"/>
</dbReference>
<dbReference type="InterPro" id="IPR017937">
    <property type="entry name" value="Thioredoxin_CS"/>
</dbReference>
<dbReference type="RefSeq" id="WP_109359830.1">
    <property type="nucleotide sequence ID" value="NZ_QFRJ01000008.1"/>
</dbReference>
<reference evidence="7 8" key="2">
    <citation type="submission" date="2018-05" db="EMBL/GenBank/DDBJ databases">
        <authorList>
            <person name="Lanie J.A."/>
            <person name="Ng W.-L."/>
            <person name="Kazmierczak K.M."/>
            <person name="Andrzejewski T.M."/>
            <person name="Davidsen T.M."/>
            <person name="Wayne K.J."/>
            <person name="Tettelin H."/>
            <person name="Glass J.I."/>
            <person name="Rusch D."/>
            <person name="Podicherti R."/>
            <person name="Tsui H.-C.T."/>
            <person name="Winkler M.E."/>
        </authorList>
    </citation>
    <scope>NUCLEOTIDE SEQUENCE [LARGE SCALE GENOMIC DNA]</scope>
    <source>
        <strain evidence="7 8">C305</strain>
    </source>
</reference>
<protein>
    <recommendedName>
        <fullName evidence="6">Thioredoxin domain-containing protein</fullName>
    </recommendedName>
</protein>
<feature type="coiled-coil region" evidence="5">
    <location>
        <begin position="200"/>
        <end position="227"/>
    </location>
</feature>
<dbReference type="GO" id="GO:0030313">
    <property type="term" value="C:cell envelope"/>
    <property type="evidence" value="ECO:0007669"/>
    <property type="project" value="UniProtKB-SubCell"/>
</dbReference>
<dbReference type="GO" id="GO:0017004">
    <property type="term" value="P:cytochrome complex assembly"/>
    <property type="evidence" value="ECO:0007669"/>
    <property type="project" value="UniProtKB-KW"/>
</dbReference>
<gene>
    <name evidence="7" type="ORF">DIT68_10860</name>
</gene>
<dbReference type="CDD" id="cd02966">
    <property type="entry name" value="TlpA_like_family"/>
    <property type="match status" value="1"/>
</dbReference>
<sequence>MKQFIFLLILSLSVACETKEKPSFTLQGQIENPEHEYLLLLEESNIEKKETTFIDTLFLDEMGRFKAEFHIEPHFYRLIVNEKLSIPLVIDHGQNVQVRINSTDTKIEGSKDTDLLLNYEKFRASSLERLVKTIRRKITEENQKPNPNAKLIDSLGKLEIHNYDLHLEELNAFINSNMRNSLALYPSSIRWKGENNLAFYDSLVLELENANQNYKIIERLREKVTRLQQTSIGGTAPDIKMNTTEGNEKSLYALHDQYTLIEFWASWCGPCRRESPVLNELYLTYKDQGFNIYAVSLDDRERNWLHAIQKDQRTYTNVSSLEGFKTPAAYNYAVTALPMNFLIDKEGKIIAKDIHGEELISLVKELF</sequence>
<comment type="subcellular location">
    <subcellularLocation>
        <location evidence="1">Cell envelope</location>
    </subcellularLocation>
</comment>
<keyword evidence="4" id="KW-0676">Redox-active center</keyword>
<dbReference type="PROSITE" id="PS51352">
    <property type="entry name" value="THIOREDOXIN_2"/>
    <property type="match status" value="1"/>
</dbReference>
<dbReference type="InterPro" id="IPR013766">
    <property type="entry name" value="Thioredoxin_domain"/>
</dbReference>
<accession>A0A2U2XBG6</accession>
<evidence type="ECO:0000256" key="2">
    <source>
        <dbReference type="ARBA" id="ARBA00022748"/>
    </source>
</evidence>
<keyword evidence="5" id="KW-0175">Coiled coil</keyword>